<dbReference type="InterPro" id="IPR013078">
    <property type="entry name" value="His_Pase_superF_clade-1"/>
</dbReference>
<gene>
    <name evidence="1" type="ORF">JOC94_002778</name>
</gene>
<proteinExistence type="predicted"/>
<protein>
    <submittedName>
        <fullName evidence="1">Phosphoglycerate mutase</fullName>
        <ecNumber evidence="1">5.4.2.12</ecNumber>
    </submittedName>
</protein>
<evidence type="ECO:0000313" key="1">
    <source>
        <dbReference type="EMBL" id="MBM7715789.1"/>
    </source>
</evidence>
<comment type="caution">
    <text evidence="1">The sequence shown here is derived from an EMBL/GenBank/DDBJ whole genome shotgun (WGS) entry which is preliminary data.</text>
</comment>
<evidence type="ECO:0000313" key="2">
    <source>
        <dbReference type="Proteomes" id="UP000823485"/>
    </source>
</evidence>
<dbReference type="Proteomes" id="UP000823485">
    <property type="component" value="Unassembled WGS sequence"/>
</dbReference>
<sequence>MLYLYFIRHAQTEWNVAGKVQGRRDSGLTEKGVEDARLLGEKFKEIDWQAVYTSPSKRAVRTLELIHGESFSSYTVDGRLIEMDLGDLEGKTMEEIKELYPEQYHHYWHQPSKYVHTSGENFYEVKDRVEALVKELLSTYESGHVCIITHGVVVKMVQLIFRQLDMDQLWKTPYIEGTSVTALKRAGSQIEILSEGDLSHLSLKNPTVQ</sequence>
<dbReference type="RefSeq" id="WP_077111453.1">
    <property type="nucleotide sequence ID" value="NZ_JAFBFH010000018.1"/>
</dbReference>
<dbReference type="EC" id="5.4.2.12" evidence="1"/>
<reference evidence="1 2" key="1">
    <citation type="submission" date="2021-01" db="EMBL/GenBank/DDBJ databases">
        <title>Genomic Encyclopedia of Type Strains, Phase IV (KMG-IV): sequencing the most valuable type-strain genomes for metagenomic binning, comparative biology and taxonomic classification.</title>
        <authorList>
            <person name="Goeker M."/>
        </authorList>
    </citation>
    <scope>NUCLEOTIDE SEQUENCE [LARGE SCALE GENOMIC DNA]</scope>
    <source>
        <strain evidence="1 2">DSM 105453</strain>
    </source>
</reference>
<organism evidence="1 2">
    <name type="scientific">Siminovitchia thermophila</name>
    <dbReference type="NCBI Taxonomy" id="1245522"/>
    <lineage>
        <taxon>Bacteria</taxon>
        <taxon>Bacillati</taxon>
        <taxon>Bacillota</taxon>
        <taxon>Bacilli</taxon>
        <taxon>Bacillales</taxon>
        <taxon>Bacillaceae</taxon>
        <taxon>Siminovitchia</taxon>
    </lineage>
</organism>
<dbReference type="Pfam" id="PF00300">
    <property type="entry name" value="His_Phos_1"/>
    <property type="match status" value="1"/>
</dbReference>
<dbReference type="EMBL" id="JAFBFH010000018">
    <property type="protein sequence ID" value="MBM7715789.1"/>
    <property type="molecule type" value="Genomic_DNA"/>
</dbReference>
<dbReference type="PANTHER" id="PTHR48100">
    <property type="entry name" value="BROAD-SPECIFICITY PHOSPHATASE YOR283W-RELATED"/>
    <property type="match status" value="1"/>
</dbReference>
<keyword evidence="2" id="KW-1185">Reference proteome</keyword>
<dbReference type="GO" id="GO:0004619">
    <property type="term" value="F:phosphoglycerate mutase activity"/>
    <property type="evidence" value="ECO:0007669"/>
    <property type="project" value="UniProtKB-EC"/>
</dbReference>
<dbReference type="InterPro" id="IPR029033">
    <property type="entry name" value="His_PPase_superfam"/>
</dbReference>
<dbReference type="SUPFAM" id="SSF53254">
    <property type="entry name" value="Phosphoglycerate mutase-like"/>
    <property type="match status" value="1"/>
</dbReference>
<dbReference type="SMART" id="SM00855">
    <property type="entry name" value="PGAM"/>
    <property type="match status" value="1"/>
</dbReference>
<dbReference type="CDD" id="cd07067">
    <property type="entry name" value="HP_PGM_like"/>
    <property type="match status" value="1"/>
</dbReference>
<accession>A0ABS2R9C4</accession>
<dbReference type="PANTHER" id="PTHR48100:SF1">
    <property type="entry name" value="HISTIDINE PHOSPHATASE FAMILY PROTEIN-RELATED"/>
    <property type="match status" value="1"/>
</dbReference>
<dbReference type="InterPro" id="IPR050275">
    <property type="entry name" value="PGM_Phosphatase"/>
</dbReference>
<keyword evidence="1" id="KW-0413">Isomerase</keyword>
<dbReference type="Gene3D" id="3.40.50.1240">
    <property type="entry name" value="Phosphoglycerate mutase-like"/>
    <property type="match status" value="1"/>
</dbReference>
<name>A0ABS2R9C4_9BACI</name>